<name>A0A0E9WCB8_ANGAN</name>
<dbReference type="AlphaFoldDB" id="A0A0E9WCB8"/>
<reference evidence="1" key="1">
    <citation type="submission" date="2014-11" db="EMBL/GenBank/DDBJ databases">
        <authorList>
            <person name="Amaro Gonzalez C."/>
        </authorList>
    </citation>
    <scope>NUCLEOTIDE SEQUENCE</scope>
</reference>
<dbReference type="EMBL" id="GBXM01020641">
    <property type="protein sequence ID" value="JAH87936.1"/>
    <property type="molecule type" value="Transcribed_RNA"/>
</dbReference>
<sequence length="27" mass="3340">MYRCTHFVFSCVIKVMFRRGLEILFNE</sequence>
<proteinExistence type="predicted"/>
<evidence type="ECO:0000313" key="1">
    <source>
        <dbReference type="EMBL" id="JAH87936.1"/>
    </source>
</evidence>
<organism evidence="1">
    <name type="scientific">Anguilla anguilla</name>
    <name type="common">European freshwater eel</name>
    <name type="synonym">Muraena anguilla</name>
    <dbReference type="NCBI Taxonomy" id="7936"/>
    <lineage>
        <taxon>Eukaryota</taxon>
        <taxon>Metazoa</taxon>
        <taxon>Chordata</taxon>
        <taxon>Craniata</taxon>
        <taxon>Vertebrata</taxon>
        <taxon>Euteleostomi</taxon>
        <taxon>Actinopterygii</taxon>
        <taxon>Neopterygii</taxon>
        <taxon>Teleostei</taxon>
        <taxon>Anguilliformes</taxon>
        <taxon>Anguillidae</taxon>
        <taxon>Anguilla</taxon>
    </lineage>
</organism>
<reference evidence="1" key="2">
    <citation type="journal article" date="2015" name="Fish Shellfish Immunol.">
        <title>Early steps in the European eel (Anguilla anguilla)-Vibrio vulnificus interaction in the gills: Role of the RtxA13 toxin.</title>
        <authorList>
            <person name="Callol A."/>
            <person name="Pajuelo D."/>
            <person name="Ebbesson L."/>
            <person name="Teles M."/>
            <person name="MacKenzie S."/>
            <person name="Amaro C."/>
        </authorList>
    </citation>
    <scope>NUCLEOTIDE SEQUENCE</scope>
</reference>
<accession>A0A0E9WCB8</accession>
<protein>
    <submittedName>
        <fullName evidence="1">Uncharacterized protein</fullName>
    </submittedName>
</protein>